<dbReference type="Pfam" id="PF13581">
    <property type="entry name" value="HATPase_c_2"/>
    <property type="match status" value="1"/>
</dbReference>
<organism evidence="3 4">
    <name type="scientific">Catellatospora bangladeshensis</name>
    <dbReference type="NCBI Taxonomy" id="310355"/>
    <lineage>
        <taxon>Bacteria</taxon>
        <taxon>Bacillati</taxon>
        <taxon>Actinomycetota</taxon>
        <taxon>Actinomycetes</taxon>
        <taxon>Micromonosporales</taxon>
        <taxon>Micromonosporaceae</taxon>
        <taxon>Catellatospora</taxon>
    </lineage>
</organism>
<keyword evidence="1" id="KW-0418">Kinase</keyword>
<comment type="caution">
    <text evidence="3">The sequence shown here is derived from an EMBL/GenBank/DDBJ whole genome shotgun (WGS) entry which is preliminary data.</text>
</comment>
<dbReference type="RefSeq" id="WP_203753189.1">
    <property type="nucleotide sequence ID" value="NZ_BONF01000039.1"/>
</dbReference>
<keyword evidence="1" id="KW-0808">Transferase</keyword>
<dbReference type="Gene3D" id="3.30.565.10">
    <property type="entry name" value="Histidine kinase-like ATPase, C-terminal domain"/>
    <property type="match status" value="1"/>
</dbReference>
<keyword evidence="4" id="KW-1185">Reference proteome</keyword>
<gene>
    <name evidence="3" type="ORF">Cba03nite_59720</name>
</gene>
<dbReference type="Proteomes" id="UP000601223">
    <property type="component" value="Unassembled WGS sequence"/>
</dbReference>
<reference evidence="3 4" key="1">
    <citation type="submission" date="2021-01" db="EMBL/GenBank/DDBJ databases">
        <title>Whole genome shotgun sequence of Catellatospora bangladeshensis NBRC 107357.</title>
        <authorList>
            <person name="Komaki H."/>
            <person name="Tamura T."/>
        </authorList>
    </citation>
    <scope>NUCLEOTIDE SEQUENCE [LARGE SCALE GENOMIC DNA]</scope>
    <source>
        <strain evidence="3 4">NBRC 107357</strain>
    </source>
</reference>
<dbReference type="GO" id="GO:0004674">
    <property type="term" value="F:protein serine/threonine kinase activity"/>
    <property type="evidence" value="ECO:0007669"/>
    <property type="project" value="UniProtKB-KW"/>
</dbReference>
<protein>
    <recommendedName>
        <fullName evidence="2">Histidine kinase/HSP90-like ATPase domain-containing protein</fullName>
    </recommendedName>
</protein>
<evidence type="ECO:0000313" key="4">
    <source>
        <dbReference type="Proteomes" id="UP000601223"/>
    </source>
</evidence>
<dbReference type="InterPro" id="IPR003594">
    <property type="entry name" value="HATPase_dom"/>
</dbReference>
<name>A0A8J3JQ17_9ACTN</name>
<dbReference type="InterPro" id="IPR036890">
    <property type="entry name" value="HATPase_C_sf"/>
</dbReference>
<dbReference type="InterPro" id="IPR050267">
    <property type="entry name" value="Anti-sigma-factor_SerPK"/>
</dbReference>
<feature type="domain" description="Histidine kinase/HSP90-like ATPase" evidence="2">
    <location>
        <begin position="25"/>
        <end position="127"/>
    </location>
</feature>
<proteinExistence type="predicted"/>
<keyword evidence="1" id="KW-0723">Serine/threonine-protein kinase</keyword>
<dbReference type="EMBL" id="BONF01000039">
    <property type="protein sequence ID" value="GIF84623.1"/>
    <property type="molecule type" value="Genomic_DNA"/>
</dbReference>
<evidence type="ECO:0000313" key="3">
    <source>
        <dbReference type="EMBL" id="GIF84623.1"/>
    </source>
</evidence>
<dbReference type="SUPFAM" id="SSF55874">
    <property type="entry name" value="ATPase domain of HSP90 chaperone/DNA topoisomerase II/histidine kinase"/>
    <property type="match status" value="1"/>
</dbReference>
<dbReference type="CDD" id="cd16936">
    <property type="entry name" value="HATPase_RsbW-like"/>
    <property type="match status" value="1"/>
</dbReference>
<dbReference type="AlphaFoldDB" id="A0A8J3JQ17"/>
<dbReference type="PANTHER" id="PTHR35526:SF3">
    <property type="entry name" value="ANTI-SIGMA-F FACTOR RSBW"/>
    <property type="match status" value="1"/>
</dbReference>
<evidence type="ECO:0000259" key="2">
    <source>
        <dbReference type="Pfam" id="PF13581"/>
    </source>
</evidence>
<evidence type="ECO:0000256" key="1">
    <source>
        <dbReference type="ARBA" id="ARBA00022527"/>
    </source>
</evidence>
<sequence length="133" mass="14047">MQQVTEPFDPPPAHTAVILFDSAGDLANVRRIAGRTAAEHGLPAHRVAALEVAVSEIATNTLRHTRSGGQLRVWAGGGLVTCEITDGGTYPPRQPAARPSAGGWGLDIAAEVSDGLHLYSRPGCSIWRLSFLL</sequence>
<dbReference type="PANTHER" id="PTHR35526">
    <property type="entry name" value="ANTI-SIGMA-F FACTOR RSBW-RELATED"/>
    <property type="match status" value="1"/>
</dbReference>
<accession>A0A8J3JQ17</accession>